<organism evidence="2 3">
    <name type="scientific">Roseospira marina</name>
    <dbReference type="NCBI Taxonomy" id="140057"/>
    <lineage>
        <taxon>Bacteria</taxon>
        <taxon>Pseudomonadati</taxon>
        <taxon>Pseudomonadota</taxon>
        <taxon>Alphaproteobacteria</taxon>
        <taxon>Rhodospirillales</taxon>
        <taxon>Rhodospirillaceae</taxon>
        <taxon>Roseospira</taxon>
    </lineage>
</organism>
<name>A0A5M6I4Z3_9PROT</name>
<reference evidence="2 3" key="1">
    <citation type="submission" date="2019-09" db="EMBL/GenBank/DDBJ databases">
        <title>Genome sequence of Roseospira marina, one of the more divergent members of the non-sulfur purple photosynthetic bacterial family, the Rhodospirillaceae.</title>
        <authorList>
            <person name="Meyer T."/>
            <person name="Kyndt J."/>
        </authorList>
    </citation>
    <scope>NUCLEOTIDE SEQUENCE [LARGE SCALE GENOMIC DNA]</scope>
    <source>
        <strain evidence="2 3">DSM 15113</strain>
    </source>
</reference>
<comment type="caution">
    <text evidence="2">The sequence shown here is derived from an EMBL/GenBank/DDBJ whole genome shotgun (WGS) entry which is preliminary data.</text>
</comment>
<evidence type="ECO:0000313" key="3">
    <source>
        <dbReference type="Proteomes" id="UP000324065"/>
    </source>
</evidence>
<sequence length="131" mass="14636">MAEELDRRLRRIDSMDVAIAEKMPRIRRYLKEFETRNIALTQDDLIELTLRFASARDEKFYAYMKENLGEVVERPTIPALPYVPPSAAVVSTEKAEAAIAAVLGIGIGWVWAWLAVSPWSADKTGAPVATS</sequence>
<feature type="transmembrane region" description="Helical" evidence="1">
    <location>
        <begin position="97"/>
        <end position="116"/>
    </location>
</feature>
<evidence type="ECO:0000256" key="1">
    <source>
        <dbReference type="SAM" id="Phobius"/>
    </source>
</evidence>
<evidence type="ECO:0000313" key="2">
    <source>
        <dbReference type="EMBL" id="KAA5603223.1"/>
    </source>
</evidence>
<dbReference type="AlphaFoldDB" id="A0A5M6I4Z3"/>
<dbReference type="EMBL" id="VWPJ01000039">
    <property type="protein sequence ID" value="KAA5603223.1"/>
    <property type="molecule type" value="Genomic_DNA"/>
</dbReference>
<keyword evidence="1" id="KW-0472">Membrane</keyword>
<keyword evidence="1" id="KW-1133">Transmembrane helix</keyword>
<accession>A0A5M6I4Z3</accession>
<keyword evidence="3" id="KW-1185">Reference proteome</keyword>
<dbReference type="Proteomes" id="UP000324065">
    <property type="component" value="Unassembled WGS sequence"/>
</dbReference>
<keyword evidence="1" id="KW-0812">Transmembrane</keyword>
<gene>
    <name evidence="2" type="ORF">F1188_19960</name>
</gene>
<proteinExistence type="predicted"/>
<protein>
    <submittedName>
        <fullName evidence="2">Uncharacterized protein</fullName>
    </submittedName>
</protein>
<dbReference type="RefSeq" id="WP_150064214.1">
    <property type="nucleotide sequence ID" value="NZ_JACHII010000037.1"/>
</dbReference>